<protein>
    <submittedName>
        <fullName evidence="3">Glycosyltransferase</fullName>
    </submittedName>
</protein>
<dbReference type="InterPro" id="IPR028098">
    <property type="entry name" value="Glyco_trans_4-like_N"/>
</dbReference>
<dbReference type="AlphaFoldDB" id="A0A850T5A2"/>
<dbReference type="Pfam" id="PF13439">
    <property type="entry name" value="Glyco_transf_4"/>
    <property type="match status" value="1"/>
</dbReference>
<feature type="domain" description="Glycosyl transferase family 1" evidence="1">
    <location>
        <begin position="193"/>
        <end position="280"/>
    </location>
</feature>
<dbReference type="InterPro" id="IPR050194">
    <property type="entry name" value="Glycosyltransferase_grp1"/>
</dbReference>
<proteinExistence type="predicted"/>
<dbReference type="Gene3D" id="3.40.50.2000">
    <property type="entry name" value="Glycogen Phosphorylase B"/>
    <property type="match status" value="2"/>
</dbReference>
<dbReference type="SUPFAM" id="SSF53756">
    <property type="entry name" value="UDP-Glycosyltransferase/glycogen phosphorylase"/>
    <property type="match status" value="1"/>
</dbReference>
<comment type="caution">
    <text evidence="3">The sequence shown here is derived from an EMBL/GenBank/DDBJ whole genome shotgun (WGS) entry which is preliminary data.</text>
</comment>
<organism evidence="3 4">
    <name type="scientific">Desulfobacter latus</name>
    <dbReference type="NCBI Taxonomy" id="2292"/>
    <lineage>
        <taxon>Bacteria</taxon>
        <taxon>Pseudomonadati</taxon>
        <taxon>Thermodesulfobacteriota</taxon>
        <taxon>Desulfobacteria</taxon>
        <taxon>Desulfobacterales</taxon>
        <taxon>Desulfobacteraceae</taxon>
        <taxon>Desulfobacter</taxon>
    </lineage>
</organism>
<evidence type="ECO:0000259" key="2">
    <source>
        <dbReference type="Pfam" id="PF13439"/>
    </source>
</evidence>
<name>A0A850T5A2_9BACT</name>
<dbReference type="EMBL" id="JACADJ010000066">
    <property type="protein sequence ID" value="NWH06271.1"/>
    <property type="molecule type" value="Genomic_DNA"/>
</dbReference>
<accession>A0A850T5A2</accession>
<reference evidence="3 4" key="1">
    <citation type="submission" date="2020-06" db="EMBL/GenBank/DDBJ databases">
        <title>High-quality draft genome of sulfate reducer Desulfobacter latus type strain AcrS2 isolated from marine sediment.</title>
        <authorList>
            <person name="Hoppe M."/>
            <person name="Larsen C.K."/>
            <person name="Marshall I.P.G."/>
            <person name="Schramm A."/>
            <person name="Marietou A.G."/>
        </authorList>
    </citation>
    <scope>NUCLEOTIDE SEQUENCE [LARGE SCALE GENOMIC DNA]</scope>
    <source>
        <strain evidence="3 4">AcRS2</strain>
    </source>
</reference>
<dbReference type="Pfam" id="PF00534">
    <property type="entry name" value="Glycos_transf_1"/>
    <property type="match status" value="1"/>
</dbReference>
<keyword evidence="4" id="KW-1185">Reference proteome</keyword>
<evidence type="ECO:0000313" key="4">
    <source>
        <dbReference type="Proteomes" id="UP000553343"/>
    </source>
</evidence>
<keyword evidence="3" id="KW-0808">Transferase</keyword>
<dbReference type="RefSeq" id="WP_178367724.1">
    <property type="nucleotide sequence ID" value="NZ_JACADJ010000066.1"/>
</dbReference>
<dbReference type="PANTHER" id="PTHR45947">
    <property type="entry name" value="SULFOQUINOVOSYL TRANSFERASE SQD2"/>
    <property type="match status" value="1"/>
</dbReference>
<dbReference type="PANTHER" id="PTHR45947:SF3">
    <property type="entry name" value="SULFOQUINOVOSYL TRANSFERASE SQD2"/>
    <property type="match status" value="1"/>
</dbReference>
<gene>
    <name evidence="3" type="ORF">HXW94_14985</name>
</gene>
<evidence type="ECO:0000259" key="1">
    <source>
        <dbReference type="Pfam" id="PF00534"/>
    </source>
</evidence>
<feature type="domain" description="Glycosyltransferase subfamily 4-like N-terminal" evidence="2">
    <location>
        <begin position="14"/>
        <end position="183"/>
    </location>
</feature>
<dbReference type="Proteomes" id="UP000553343">
    <property type="component" value="Unassembled WGS sequence"/>
</dbReference>
<dbReference type="GO" id="GO:0016757">
    <property type="term" value="F:glycosyltransferase activity"/>
    <property type="evidence" value="ECO:0007669"/>
    <property type="project" value="InterPro"/>
</dbReference>
<sequence length="302" mass="33491">MKICMFTNTYLPHVGGVARSIHTFVSDLRAAGHSVLIVAPVFPDCESHDTSEEDIIRVPAITEMSGSDFSLRLPIPFYVSETIEKFKPDIIHSHHPYLMGDSAFRAARQRLLPLVFTHHTLYEEYTHHLNMDVQAIQQFAANISTQYAGLCDHIIAPSKSLSDLLRTRGVDKPISVIPTGVDIPFFSSGNGNEFRNAHNISKKPFVIGHLGRLAAEKNLDFLAQAAAGVIKSRPDSVFLVVGEGPIREKIQSIFNTYHVEDRLVFTGNLKGKSLADALKIKITKGFEDFSNCFPVTIGFPVF</sequence>
<evidence type="ECO:0000313" key="3">
    <source>
        <dbReference type="EMBL" id="NWH06271.1"/>
    </source>
</evidence>
<dbReference type="InterPro" id="IPR001296">
    <property type="entry name" value="Glyco_trans_1"/>
</dbReference>